<dbReference type="SUPFAM" id="SSF52540">
    <property type="entry name" value="P-loop containing nucleoside triphosphate hydrolases"/>
    <property type="match status" value="1"/>
</dbReference>
<comment type="similarity">
    <text evidence="2">Belongs to the Mg-chelatase subunits D/I family.</text>
</comment>
<evidence type="ECO:0000256" key="5">
    <source>
        <dbReference type="ARBA" id="ARBA00030759"/>
    </source>
</evidence>
<dbReference type="SMART" id="SM00382">
    <property type="entry name" value="AAA"/>
    <property type="match status" value="1"/>
</dbReference>
<comment type="function">
    <text evidence="6">Involved in bacteriochlorophyll biosynthesis; introduces a magnesium ion into protoporphyrin IX to yield Mg-protoporphyrin IX.</text>
</comment>
<evidence type="ECO:0000256" key="1">
    <source>
        <dbReference type="ARBA" id="ARBA00004800"/>
    </source>
</evidence>
<dbReference type="InterPro" id="IPR041702">
    <property type="entry name" value="BchD/ChlD_VWA"/>
</dbReference>
<dbReference type="CDD" id="cd01451">
    <property type="entry name" value="vWA_Magnesium_chelatase"/>
    <property type="match status" value="1"/>
</dbReference>
<evidence type="ECO:0000313" key="9">
    <source>
        <dbReference type="EMBL" id="RJP24672.1"/>
    </source>
</evidence>
<dbReference type="PROSITE" id="PS50234">
    <property type="entry name" value="VWFA"/>
    <property type="match status" value="1"/>
</dbReference>
<dbReference type="InterPro" id="IPR002035">
    <property type="entry name" value="VWF_A"/>
</dbReference>
<protein>
    <recommendedName>
        <fullName evidence="5">Mg-protoporphyrin IX chelatase</fullName>
    </recommendedName>
</protein>
<dbReference type="InterPro" id="IPR027417">
    <property type="entry name" value="P-loop_NTPase"/>
</dbReference>
<comment type="caution">
    <text evidence="9">The sequence shown here is derived from an EMBL/GenBank/DDBJ whole genome shotgun (WGS) entry which is preliminary data.</text>
</comment>
<dbReference type="InterPro" id="IPR003593">
    <property type="entry name" value="AAA+_ATPase"/>
</dbReference>
<dbReference type="SUPFAM" id="SSF53300">
    <property type="entry name" value="vWA-like"/>
    <property type="match status" value="1"/>
</dbReference>
<dbReference type="PANTHER" id="PTHR35023">
    <property type="entry name" value="CHELATASE-RELATED"/>
    <property type="match status" value="1"/>
</dbReference>
<feature type="domain" description="VWFA" evidence="8">
    <location>
        <begin position="526"/>
        <end position="724"/>
    </location>
</feature>
<feature type="compositionally biased region" description="Acidic residues" evidence="7">
    <location>
        <begin position="361"/>
        <end position="372"/>
    </location>
</feature>
<dbReference type="Gene3D" id="3.40.50.410">
    <property type="entry name" value="von Willebrand factor, type A domain"/>
    <property type="match status" value="1"/>
</dbReference>
<dbReference type="InterPro" id="IPR052989">
    <property type="entry name" value="Mg-chelatase_DI-like"/>
</dbReference>
<comment type="pathway">
    <text evidence="1">Porphyrin-containing compound metabolism; bacteriochlorophyll biosynthesis.</text>
</comment>
<evidence type="ECO:0000313" key="10">
    <source>
        <dbReference type="Proteomes" id="UP000265882"/>
    </source>
</evidence>
<accession>A0A3A4P0D1</accession>
<dbReference type="InterPro" id="IPR000523">
    <property type="entry name" value="Mg_chelatse_chII-like_cat_dom"/>
</dbReference>
<dbReference type="InterPro" id="IPR041628">
    <property type="entry name" value="ChlI/MoxR_AAA_lid"/>
</dbReference>
<evidence type="ECO:0000256" key="2">
    <source>
        <dbReference type="ARBA" id="ARBA00005799"/>
    </source>
</evidence>
<name>A0A3A4P0D1_ABYX5</name>
<dbReference type="Pfam" id="PF13519">
    <property type="entry name" value="VWA_2"/>
    <property type="match status" value="1"/>
</dbReference>
<dbReference type="Gene3D" id="3.40.50.300">
    <property type="entry name" value="P-loop containing nucleotide triphosphate hydrolases"/>
    <property type="match status" value="1"/>
</dbReference>
<proteinExistence type="inferred from homology"/>
<keyword evidence="4" id="KW-0067">ATP-binding</keyword>
<dbReference type="GO" id="GO:0005524">
    <property type="term" value="F:ATP binding"/>
    <property type="evidence" value="ECO:0007669"/>
    <property type="project" value="UniProtKB-KW"/>
</dbReference>
<dbReference type="Gene3D" id="1.10.8.80">
    <property type="entry name" value="Magnesium chelatase subunit I, C-Terminal domain"/>
    <property type="match status" value="1"/>
</dbReference>
<evidence type="ECO:0000256" key="3">
    <source>
        <dbReference type="ARBA" id="ARBA00022741"/>
    </source>
</evidence>
<dbReference type="SMART" id="SM00327">
    <property type="entry name" value="VWA"/>
    <property type="match status" value="1"/>
</dbReference>
<dbReference type="InterPro" id="IPR036465">
    <property type="entry name" value="vWFA_dom_sf"/>
</dbReference>
<evidence type="ECO:0000256" key="7">
    <source>
        <dbReference type="SAM" id="MobiDB-lite"/>
    </source>
</evidence>
<dbReference type="EMBL" id="QZKU01000032">
    <property type="protein sequence ID" value="RJP24672.1"/>
    <property type="molecule type" value="Genomic_DNA"/>
</dbReference>
<dbReference type="PANTHER" id="PTHR35023:SF1">
    <property type="entry name" value="MG-PROTOPORPHYRIN IX CHELATASE"/>
    <property type="match status" value="1"/>
</dbReference>
<dbReference type="Pfam" id="PF01078">
    <property type="entry name" value="Mg_chelatase"/>
    <property type="match status" value="1"/>
</dbReference>
<sequence length="724" mass="80543">MNSRSKVCAAPVYPFTAIVGQEQLLLALILNAINPSISGVLIRGEKGTAKSTAVRALADLLPEIETVSDCPFNCHPRDVENMCRSCRRRFSTGDALPISSRKVQVINLPIGATEDRVVGTIDFEFALRSGKRRIETGLLAAANRNILYVDEVNLLDDHIVNLMLDTMISGTNIIEREGISFNHPSRFVLVGTMNPEEGELRPQLLDRFGLCVSVEGITDIAARVELIKRREQFDSAPEQFLCKWEVMQASLGEQIRRAIAFLPRVEVPEKTRKFITQICLVNQVDGHRADIYLEKAARTIAALNQRRTPVLDDLSRAASLVLPHRSRRTDLPKKTLEDFHRMLAEELAKEQDLKAQRQELPGEDDSLVEVESNESSLNGESVDESDAAGSACGLGDDDNSDMQGDSGKLEPGAQSEIVGASQELREKNFKERLFGVGDVFRVPPLLLEKDRNYRRKSGRRMPTKTLRKTGRYIRSTSERRNDDMAFDATIRAAAPHQKGRPKEEVAIVIEESDIREKVREMKVGSLLLFVVDASGSMGTRLMTETKAAMISLLLDAYQRRDKVALVTFKGDSAEVLLPPTNSIDLAKKLLEDLPAGGKTPLGQGLLKAHELLVNYLRRDSQTLPLMVLISDGEANVGVKREKCYEGPGYAALLEELFTIAKMIREDKRIKTLVIDTEERRFSVFRNSASSPSMAQRIAKAMGSSYCKIEDFRAGGLIRAVKKEL</sequence>
<feature type="region of interest" description="Disordered" evidence="7">
    <location>
        <begin position="353"/>
        <end position="413"/>
    </location>
</feature>
<dbReference type="Proteomes" id="UP000265882">
    <property type="component" value="Unassembled WGS sequence"/>
</dbReference>
<organism evidence="9 10">
    <name type="scientific">Abyssobacteria bacterium (strain SURF_5)</name>
    <dbReference type="NCBI Taxonomy" id="2093360"/>
    <lineage>
        <taxon>Bacteria</taxon>
        <taxon>Pseudomonadati</taxon>
        <taxon>Candidatus Hydrogenedentota</taxon>
        <taxon>Candidatus Abyssobacteria</taxon>
    </lineage>
</organism>
<reference evidence="9 10" key="1">
    <citation type="journal article" date="2017" name="ISME J.">
        <title>Energy and carbon metabolisms in a deep terrestrial subsurface fluid microbial community.</title>
        <authorList>
            <person name="Momper L."/>
            <person name="Jungbluth S.P."/>
            <person name="Lee M.D."/>
            <person name="Amend J.P."/>
        </authorList>
    </citation>
    <scope>NUCLEOTIDE SEQUENCE [LARGE SCALE GENOMIC DNA]</scope>
    <source>
        <strain evidence="9">SURF_5</strain>
    </source>
</reference>
<evidence type="ECO:0000256" key="6">
    <source>
        <dbReference type="ARBA" id="ARBA00053551"/>
    </source>
</evidence>
<gene>
    <name evidence="9" type="ORF">C4520_03735</name>
</gene>
<dbReference type="AlphaFoldDB" id="A0A3A4P0D1"/>
<evidence type="ECO:0000259" key="8">
    <source>
        <dbReference type="PROSITE" id="PS50234"/>
    </source>
</evidence>
<dbReference type="Pfam" id="PF17863">
    <property type="entry name" value="AAA_lid_2"/>
    <property type="match status" value="1"/>
</dbReference>
<keyword evidence="3" id="KW-0547">Nucleotide-binding</keyword>
<evidence type="ECO:0000256" key="4">
    <source>
        <dbReference type="ARBA" id="ARBA00022840"/>
    </source>
</evidence>
<dbReference type="CDD" id="cd00009">
    <property type="entry name" value="AAA"/>
    <property type="match status" value="1"/>
</dbReference>